<keyword evidence="4 5" id="KW-0067">ATP-binding</keyword>
<keyword evidence="6" id="KW-0812">Transmembrane</keyword>
<dbReference type="InterPro" id="IPR000719">
    <property type="entry name" value="Prot_kinase_dom"/>
</dbReference>
<dbReference type="OrthoDB" id="275301at2759"/>
<dbReference type="InterPro" id="IPR017441">
    <property type="entry name" value="Protein_kinase_ATP_BS"/>
</dbReference>
<dbReference type="InterPro" id="IPR052751">
    <property type="entry name" value="Plant_MAPKKK"/>
</dbReference>
<dbReference type="GO" id="GO:0004672">
    <property type="term" value="F:protein kinase activity"/>
    <property type="evidence" value="ECO:0007669"/>
    <property type="project" value="InterPro"/>
</dbReference>
<feature type="transmembrane region" description="Helical" evidence="6">
    <location>
        <begin position="505"/>
        <end position="522"/>
    </location>
</feature>
<keyword evidence="1" id="KW-0808">Transferase</keyword>
<feature type="binding site" evidence="5">
    <location>
        <position position="32"/>
    </location>
    <ligand>
        <name>ATP</name>
        <dbReference type="ChEBI" id="CHEBI:30616"/>
    </ligand>
</feature>
<gene>
    <name evidence="8" type="ORF">SADUNF_Sadunf04G0004700</name>
</gene>
<dbReference type="InterPro" id="IPR008271">
    <property type="entry name" value="Ser/Thr_kinase_AS"/>
</dbReference>
<organism evidence="8 9">
    <name type="scientific">Salix dunnii</name>
    <dbReference type="NCBI Taxonomy" id="1413687"/>
    <lineage>
        <taxon>Eukaryota</taxon>
        <taxon>Viridiplantae</taxon>
        <taxon>Streptophyta</taxon>
        <taxon>Embryophyta</taxon>
        <taxon>Tracheophyta</taxon>
        <taxon>Spermatophyta</taxon>
        <taxon>Magnoliopsida</taxon>
        <taxon>eudicotyledons</taxon>
        <taxon>Gunneridae</taxon>
        <taxon>Pentapetalae</taxon>
        <taxon>rosids</taxon>
        <taxon>fabids</taxon>
        <taxon>Malpighiales</taxon>
        <taxon>Salicaceae</taxon>
        <taxon>Saliceae</taxon>
        <taxon>Salix</taxon>
    </lineage>
</organism>
<dbReference type="FunFam" id="1.10.510.10:FF:001313">
    <property type="entry name" value="Mitogen-activated protein kinase kinase kinase 15"/>
    <property type="match status" value="1"/>
</dbReference>
<evidence type="ECO:0000256" key="1">
    <source>
        <dbReference type="ARBA" id="ARBA00022679"/>
    </source>
</evidence>
<dbReference type="PROSITE" id="PS00107">
    <property type="entry name" value="PROTEIN_KINASE_ATP"/>
    <property type="match status" value="1"/>
</dbReference>
<dbReference type="Gene3D" id="1.10.510.10">
    <property type="entry name" value="Transferase(Phosphotransferase) domain 1"/>
    <property type="match status" value="1"/>
</dbReference>
<sequence>MDWTRGQTIGRGSSATVSMARANGSGQVFAVKSAELTKSESLQKERSVLSTLRCPQIVAYKGCDITNENGKVLYNLFLEYAPGGTLIDAAREGGGCLGEDMIRLHARKILLGLEYLHRNGIVHCDIKGHNILVTSDGAKIADLGCAKRVDEESGADWGTTTTVAGTPLYMAPEVARAEQQGFPADIWAVGCTVVEMATGQAPWANVSDPVSALYQIGFSGNAPEIPSFMSTQAKDFLSKCMKRDPMERWSASELLKHDFIIEAPNLILKENKSPNVETPTCVLDQVLWDSMEKSETTWDLTRNNTSSVSPIERIKQLAEEGNGKAHNWSWDDSWVTIRSNNGSKDQEMVSWSEEYELAYADGSIGNSGAETASHSMEYNFAILNEPTSISGNNTRHTSCSDGSRHKVLLMPCKCRKDTLCQQFRFCGGNKVLFSTSQCIFSDTVGLAWLFKITNRVVKHGIKMGHSMVWSFRSGKQPSYAGHGIRSILKKKTPALFKKSMRKFNVAGWAYSFTLMILALVTAESAKQIKCSIASGLMLVLFALSALIFPGLMVPTALDSDMFLHQNDCVLHFSSNSTTKTSG</sequence>
<proteinExistence type="predicted"/>
<evidence type="ECO:0000256" key="3">
    <source>
        <dbReference type="ARBA" id="ARBA00022777"/>
    </source>
</evidence>
<dbReference type="Proteomes" id="UP000657918">
    <property type="component" value="Chromosome 4"/>
</dbReference>
<reference evidence="8 9" key="1">
    <citation type="submission" date="2020-10" db="EMBL/GenBank/DDBJ databases">
        <title>Plant Genome Project.</title>
        <authorList>
            <person name="Zhang R.-G."/>
        </authorList>
    </citation>
    <scope>NUCLEOTIDE SEQUENCE [LARGE SCALE GENOMIC DNA]</scope>
    <source>
        <strain evidence="8">FAFU-HL-1</strain>
        <tissue evidence="8">Leaf</tissue>
    </source>
</reference>
<keyword evidence="6" id="KW-1133">Transmembrane helix</keyword>
<evidence type="ECO:0000256" key="4">
    <source>
        <dbReference type="ARBA" id="ARBA00022840"/>
    </source>
</evidence>
<dbReference type="PROSITE" id="PS00108">
    <property type="entry name" value="PROTEIN_KINASE_ST"/>
    <property type="match status" value="1"/>
</dbReference>
<dbReference type="SMART" id="SM00220">
    <property type="entry name" value="S_TKc"/>
    <property type="match status" value="1"/>
</dbReference>
<keyword evidence="2 5" id="KW-0547">Nucleotide-binding</keyword>
<evidence type="ECO:0000256" key="6">
    <source>
        <dbReference type="SAM" id="Phobius"/>
    </source>
</evidence>
<dbReference type="EMBL" id="JADGMS010000004">
    <property type="protein sequence ID" value="KAF9683353.1"/>
    <property type="molecule type" value="Genomic_DNA"/>
</dbReference>
<evidence type="ECO:0000313" key="9">
    <source>
        <dbReference type="Proteomes" id="UP000657918"/>
    </source>
</evidence>
<keyword evidence="3" id="KW-0418">Kinase</keyword>
<dbReference type="SUPFAM" id="SSF56112">
    <property type="entry name" value="Protein kinase-like (PK-like)"/>
    <property type="match status" value="1"/>
</dbReference>
<dbReference type="CDD" id="cd06606">
    <property type="entry name" value="STKc_MAPKKK"/>
    <property type="match status" value="1"/>
</dbReference>
<dbReference type="PANTHER" id="PTHR48011">
    <property type="entry name" value="CCR4-NOT TRANSCRIPTIONAL COMPLEX SUBUNIT CAF120-RELATED"/>
    <property type="match status" value="1"/>
</dbReference>
<keyword evidence="9" id="KW-1185">Reference proteome</keyword>
<evidence type="ECO:0000256" key="5">
    <source>
        <dbReference type="PROSITE-ProRule" id="PRU10141"/>
    </source>
</evidence>
<keyword evidence="6" id="KW-0472">Membrane</keyword>
<comment type="caution">
    <text evidence="8">The sequence shown here is derived from an EMBL/GenBank/DDBJ whole genome shotgun (WGS) entry which is preliminary data.</text>
</comment>
<protein>
    <recommendedName>
        <fullName evidence="7">Protein kinase domain-containing protein</fullName>
    </recommendedName>
</protein>
<evidence type="ECO:0000313" key="8">
    <source>
        <dbReference type="EMBL" id="KAF9683353.1"/>
    </source>
</evidence>
<dbReference type="GO" id="GO:0007165">
    <property type="term" value="P:signal transduction"/>
    <property type="evidence" value="ECO:0007669"/>
    <property type="project" value="TreeGrafter"/>
</dbReference>
<feature type="transmembrane region" description="Helical" evidence="6">
    <location>
        <begin position="534"/>
        <end position="553"/>
    </location>
</feature>
<evidence type="ECO:0000259" key="7">
    <source>
        <dbReference type="PROSITE" id="PS50011"/>
    </source>
</evidence>
<feature type="domain" description="Protein kinase" evidence="7">
    <location>
        <begin position="3"/>
        <end position="260"/>
    </location>
</feature>
<dbReference type="InterPro" id="IPR011009">
    <property type="entry name" value="Kinase-like_dom_sf"/>
</dbReference>
<name>A0A835K9S7_9ROSI</name>
<dbReference type="PANTHER" id="PTHR48011:SF6">
    <property type="entry name" value="PROTEIN KINASE DOMAIN-CONTAINING PROTEIN"/>
    <property type="match status" value="1"/>
</dbReference>
<dbReference type="PROSITE" id="PS50011">
    <property type="entry name" value="PROTEIN_KINASE_DOM"/>
    <property type="match status" value="1"/>
</dbReference>
<dbReference type="Pfam" id="PF00069">
    <property type="entry name" value="Pkinase"/>
    <property type="match status" value="1"/>
</dbReference>
<evidence type="ECO:0000256" key="2">
    <source>
        <dbReference type="ARBA" id="ARBA00022741"/>
    </source>
</evidence>
<dbReference type="AlphaFoldDB" id="A0A835K9S7"/>
<accession>A0A835K9S7</accession>
<dbReference type="GO" id="GO:0005524">
    <property type="term" value="F:ATP binding"/>
    <property type="evidence" value="ECO:0007669"/>
    <property type="project" value="UniProtKB-UniRule"/>
</dbReference>